<feature type="domain" description="RagB/SusD" evidence="7">
    <location>
        <begin position="354"/>
        <end position="513"/>
    </location>
</feature>
<evidence type="ECO:0000256" key="2">
    <source>
        <dbReference type="ARBA" id="ARBA00006275"/>
    </source>
</evidence>
<evidence type="ECO:0000313" key="9">
    <source>
        <dbReference type="EMBL" id="PXX21059.1"/>
    </source>
</evidence>
<keyword evidence="3 6" id="KW-0732">Signal</keyword>
<gene>
    <name evidence="9" type="ORF">EJ73_01954</name>
</gene>
<evidence type="ECO:0000259" key="8">
    <source>
        <dbReference type="Pfam" id="PF14322"/>
    </source>
</evidence>
<dbReference type="PROSITE" id="PS51257">
    <property type="entry name" value="PROKAR_LIPOPROTEIN"/>
    <property type="match status" value="1"/>
</dbReference>
<reference evidence="9 10" key="1">
    <citation type="submission" date="2018-05" db="EMBL/GenBank/DDBJ databases">
        <title>Genomic Encyclopedia of Type Strains, Phase I: the one thousand microbial genomes (KMG-I) project.</title>
        <authorList>
            <person name="Kyrpides N."/>
        </authorList>
    </citation>
    <scope>NUCLEOTIDE SEQUENCE [LARGE SCALE GENOMIC DNA]</scope>
    <source>
        <strain evidence="9 10">DSM 15611</strain>
    </source>
</reference>
<evidence type="ECO:0000256" key="1">
    <source>
        <dbReference type="ARBA" id="ARBA00004442"/>
    </source>
</evidence>
<feature type="chain" id="PRO_5016260923" evidence="6">
    <location>
        <begin position="25"/>
        <end position="522"/>
    </location>
</feature>
<dbReference type="STRING" id="1122991.GCA_000613445_01655"/>
<evidence type="ECO:0000256" key="5">
    <source>
        <dbReference type="ARBA" id="ARBA00023237"/>
    </source>
</evidence>
<dbReference type="EMBL" id="QJJX01000024">
    <property type="protein sequence ID" value="PXX21059.1"/>
    <property type="molecule type" value="Genomic_DNA"/>
</dbReference>
<dbReference type="InterPro" id="IPR012944">
    <property type="entry name" value="SusD_RagB_dom"/>
</dbReference>
<dbReference type="Pfam" id="PF14322">
    <property type="entry name" value="SusD-like_3"/>
    <property type="match status" value="1"/>
</dbReference>
<evidence type="ECO:0000259" key="7">
    <source>
        <dbReference type="Pfam" id="PF07980"/>
    </source>
</evidence>
<dbReference type="Proteomes" id="UP000248314">
    <property type="component" value="Unassembled WGS sequence"/>
</dbReference>
<evidence type="ECO:0000256" key="3">
    <source>
        <dbReference type="ARBA" id="ARBA00022729"/>
    </source>
</evidence>
<evidence type="ECO:0000256" key="6">
    <source>
        <dbReference type="SAM" id="SignalP"/>
    </source>
</evidence>
<dbReference type="InterPro" id="IPR011990">
    <property type="entry name" value="TPR-like_helical_dom_sf"/>
</dbReference>
<keyword evidence="10" id="KW-1185">Reference proteome</keyword>
<accession>A0A318HRR3</accession>
<dbReference type="SUPFAM" id="SSF48452">
    <property type="entry name" value="TPR-like"/>
    <property type="match status" value="1"/>
</dbReference>
<keyword evidence="4" id="KW-0472">Membrane</keyword>
<sequence length="522" mass="59688">MNKLKTITYALLSIIATMATTSCADWLKVDLEDSVLEDKLYENNDGYFAALNGVYAKMNETYASTLTMGHIDVMAQYYNVAKNSEHAYFPFANYKYSENEFKSISDNVWTSLYFYIANLNTLIEHCDASDSKLSPVYKPYIKGEALALRAFFHFDLLRLYGPIYSTKTENNSAIPYQETSSKSIQPILNAKQVAEKIMRDLNEASLLLKDDRIIKEGVMNGMGDDPNEKTLLRYRQFRLNYYAIQAMKARLYLWTGDKANALATAKGIIEENNKHNTFTWIEKKAVTTGNNPNYIFSTEVMFALYNKSRAKTYEMLFSPKADMKNTLYFKGESTAEGDLLSKLTYFYDDMGDLRRNNTWTVEELTANGQGGTTSKHKSICLKKFADTNGDTNFRYMQPLIRLSEIYLIAAECATTPEEALPFINELRKARNCVNMELPATDAEKAVQNMVWREFMREMIGEGQLFFFYKRHAAEQMMSGTEFGKSNAWTGTVTALEGTYKMALDNYVWPLPEAVEANRRAKN</sequence>
<feature type="domain" description="SusD-like N-terminal" evidence="8">
    <location>
        <begin position="59"/>
        <end position="211"/>
    </location>
</feature>
<keyword evidence="5" id="KW-0998">Cell outer membrane</keyword>
<dbReference type="InterPro" id="IPR033985">
    <property type="entry name" value="SusD-like_N"/>
</dbReference>
<dbReference type="Pfam" id="PF07980">
    <property type="entry name" value="SusD_RagB"/>
    <property type="match status" value="1"/>
</dbReference>
<name>A0A318HRR3_9BACT</name>
<comment type="similarity">
    <text evidence="2">Belongs to the SusD family.</text>
</comment>
<proteinExistence type="inferred from homology"/>
<evidence type="ECO:0000313" key="10">
    <source>
        <dbReference type="Proteomes" id="UP000248314"/>
    </source>
</evidence>
<organism evidence="9 10">
    <name type="scientific">Hoylesella shahii DSM 15611 = JCM 12083</name>
    <dbReference type="NCBI Taxonomy" id="1122991"/>
    <lineage>
        <taxon>Bacteria</taxon>
        <taxon>Pseudomonadati</taxon>
        <taxon>Bacteroidota</taxon>
        <taxon>Bacteroidia</taxon>
        <taxon>Bacteroidales</taxon>
        <taxon>Prevotellaceae</taxon>
        <taxon>Hoylesella</taxon>
    </lineage>
</organism>
<comment type="subcellular location">
    <subcellularLocation>
        <location evidence="1">Cell outer membrane</location>
    </subcellularLocation>
</comment>
<comment type="caution">
    <text evidence="9">The sequence shown here is derived from an EMBL/GenBank/DDBJ whole genome shotgun (WGS) entry which is preliminary data.</text>
</comment>
<dbReference type="Gene3D" id="1.25.40.390">
    <property type="match status" value="1"/>
</dbReference>
<feature type="signal peptide" evidence="6">
    <location>
        <begin position="1"/>
        <end position="24"/>
    </location>
</feature>
<evidence type="ECO:0000256" key="4">
    <source>
        <dbReference type="ARBA" id="ARBA00023136"/>
    </source>
</evidence>
<dbReference type="GO" id="GO:0009279">
    <property type="term" value="C:cell outer membrane"/>
    <property type="evidence" value="ECO:0007669"/>
    <property type="project" value="UniProtKB-SubCell"/>
</dbReference>
<dbReference type="AlphaFoldDB" id="A0A318HRR3"/>
<protein>
    <submittedName>
        <fullName evidence="9">SusD-like starch-binding protein associating with outer membrane</fullName>
    </submittedName>
</protein>
<dbReference type="RefSeq" id="WP_025816102.1">
    <property type="nucleotide sequence ID" value="NZ_BAIZ01000019.1"/>
</dbReference>
<dbReference type="OrthoDB" id="727588at2"/>